<dbReference type="RefSeq" id="WP_196294258.1">
    <property type="nucleotide sequence ID" value="NZ_JADQDM010000009.1"/>
</dbReference>
<keyword evidence="3" id="KW-1185">Reference proteome</keyword>
<evidence type="ECO:0000313" key="3">
    <source>
        <dbReference type="Proteomes" id="UP000618931"/>
    </source>
</evidence>
<evidence type="ECO:0000256" key="1">
    <source>
        <dbReference type="SAM" id="SignalP"/>
    </source>
</evidence>
<reference evidence="2 3" key="1">
    <citation type="submission" date="2020-11" db="EMBL/GenBank/DDBJ databases">
        <authorList>
            <person name="Kim M.K."/>
        </authorList>
    </citation>
    <scope>NUCLEOTIDE SEQUENCE [LARGE SCALE GENOMIC DNA]</scope>
    <source>
        <strain evidence="2 3">BT662</strain>
    </source>
</reference>
<accession>A0ABS0I7S8</accession>
<sequence length="204" mass="21080">MKTLLRFITVLPSLCRAALLLAAALASGPALAQNVGIGTTTPSATLDVRGTLRLGAATVNNGTVGQFDAPYGSSFYNNPGQSFTPPAGATITSIDVYVNGGSGTFQLFRGAPGGTVLATKSVAYAANYGLTSVVLTTPVITTAGTYSFSTGLSSAYSLYNNDSYPDGISYSGTSAFSNSDLKFLLMKNNSILLWAPPFCWQCPV</sequence>
<comment type="caution">
    <text evidence="2">The sequence shown here is derived from an EMBL/GenBank/DDBJ whole genome shotgun (WGS) entry which is preliminary data.</text>
</comment>
<dbReference type="Proteomes" id="UP000618931">
    <property type="component" value="Unassembled WGS sequence"/>
</dbReference>
<feature type="chain" id="PRO_5046580097" evidence="1">
    <location>
        <begin position="33"/>
        <end position="204"/>
    </location>
</feature>
<name>A0ABS0I7S8_9BACT</name>
<organism evidence="2 3">
    <name type="scientific">Hymenobacter ruricola</name>
    <dbReference type="NCBI Taxonomy" id="2791023"/>
    <lineage>
        <taxon>Bacteria</taxon>
        <taxon>Pseudomonadati</taxon>
        <taxon>Bacteroidota</taxon>
        <taxon>Cytophagia</taxon>
        <taxon>Cytophagales</taxon>
        <taxon>Hymenobacteraceae</taxon>
        <taxon>Hymenobacter</taxon>
    </lineage>
</organism>
<protein>
    <submittedName>
        <fullName evidence="2">Uncharacterized protein</fullName>
    </submittedName>
</protein>
<gene>
    <name evidence="2" type="ORF">I2H31_17060</name>
</gene>
<proteinExistence type="predicted"/>
<dbReference type="EMBL" id="JADQDM010000009">
    <property type="protein sequence ID" value="MBF9222816.1"/>
    <property type="molecule type" value="Genomic_DNA"/>
</dbReference>
<feature type="signal peptide" evidence="1">
    <location>
        <begin position="1"/>
        <end position="32"/>
    </location>
</feature>
<evidence type="ECO:0000313" key="2">
    <source>
        <dbReference type="EMBL" id="MBF9222816.1"/>
    </source>
</evidence>
<keyword evidence="1" id="KW-0732">Signal</keyword>